<dbReference type="SMART" id="SM00411">
    <property type="entry name" value="BHL"/>
    <property type="match status" value="1"/>
</dbReference>
<protein>
    <submittedName>
        <fullName evidence="5">Bacterial nucleoid DNA-binding protein</fullName>
    </submittedName>
</protein>
<dbReference type="PANTHER" id="PTHR33175">
    <property type="entry name" value="DNA-BINDING PROTEIN HU"/>
    <property type="match status" value="1"/>
</dbReference>
<dbReference type="GO" id="GO:0003677">
    <property type="term" value="F:DNA binding"/>
    <property type="evidence" value="ECO:0007669"/>
    <property type="project" value="UniProtKB-KW"/>
</dbReference>
<evidence type="ECO:0000256" key="4">
    <source>
        <dbReference type="RuleBase" id="RU003939"/>
    </source>
</evidence>
<organism evidence="5 6">
    <name type="scientific">Desulfomonile tiedjei (strain ATCC 49306 / DSM 6799 / DCB-1)</name>
    <dbReference type="NCBI Taxonomy" id="706587"/>
    <lineage>
        <taxon>Bacteria</taxon>
        <taxon>Pseudomonadati</taxon>
        <taxon>Thermodesulfobacteriota</taxon>
        <taxon>Desulfomonilia</taxon>
        <taxon>Desulfomonilales</taxon>
        <taxon>Desulfomonilaceae</taxon>
        <taxon>Desulfomonile</taxon>
    </lineage>
</organism>
<dbReference type="InterPro" id="IPR000119">
    <property type="entry name" value="Hist_DNA-bd"/>
</dbReference>
<dbReference type="RefSeq" id="WP_014810614.1">
    <property type="nucleotide sequence ID" value="NC_018025.1"/>
</dbReference>
<dbReference type="Gene3D" id="4.10.520.10">
    <property type="entry name" value="IHF-like DNA-binding proteins"/>
    <property type="match status" value="1"/>
</dbReference>
<reference evidence="6" key="1">
    <citation type="submission" date="2012-06" db="EMBL/GenBank/DDBJ databases">
        <title>Complete sequence of chromosome of Desulfomonile tiedjei DSM 6799.</title>
        <authorList>
            <person name="Lucas S."/>
            <person name="Copeland A."/>
            <person name="Lapidus A."/>
            <person name="Glavina del Rio T."/>
            <person name="Dalin E."/>
            <person name="Tice H."/>
            <person name="Bruce D."/>
            <person name="Goodwin L."/>
            <person name="Pitluck S."/>
            <person name="Peters L."/>
            <person name="Ovchinnikova G."/>
            <person name="Zeytun A."/>
            <person name="Lu M."/>
            <person name="Kyrpides N."/>
            <person name="Mavromatis K."/>
            <person name="Ivanova N."/>
            <person name="Brettin T."/>
            <person name="Detter J.C."/>
            <person name="Han C."/>
            <person name="Larimer F."/>
            <person name="Land M."/>
            <person name="Hauser L."/>
            <person name="Markowitz V."/>
            <person name="Cheng J.-F."/>
            <person name="Hugenholtz P."/>
            <person name="Woyke T."/>
            <person name="Wu D."/>
            <person name="Spring S."/>
            <person name="Schroeder M."/>
            <person name="Brambilla E."/>
            <person name="Klenk H.-P."/>
            <person name="Eisen J.A."/>
        </authorList>
    </citation>
    <scope>NUCLEOTIDE SEQUENCE [LARGE SCALE GENOMIC DNA]</scope>
    <source>
        <strain evidence="6">ATCC 49306 / DSM 6799 / DCB-1</strain>
    </source>
</reference>
<name>I4C7D4_DESTA</name>
<dbReference type="EMBL" id="CP003360">
    <property type="protein sequence ID" value="AFM25475.1"/>
    <property type="molecule type" value="Genomic_DNA"/>
</dbReference>
<dbReference type="AlphaFoldDB" id="I4C7D4"/>
<accession>I4C7D4</accession>
<proteinExistence type="inferred from homology"/>
<keyword evidence="2" id="KW-0226">DNA condensation</keyword>
<comment type="similarity">
    <text evidence="1 4">Belongs to the bacterial histone-like protein family.</text>
</comment>
<dbReference type="KEGG" id="dti:Desti_2805"/>
<dbReference type="InterPro" id="IPR010992">
    <property type="entry name" value="IHF-like_DNA-bd_dom_sf"/>
</dbReference>
<evidence type="ECO:0000313" key="6">
    <source>
        <dbReference type="Proteomes" id="UP000006055"/>
    </source>
</evidence>
<dbReference type="GO" id="GO:0030527">
    <property type="term" value="F:structural constituent of chromatin"/>
    <property type="evidence" value="ECO:0007669"/>
    <property type="project" value="InterPro"/>
</dbReference>
<evidence type="ECO:0000256" key="3">
    <source>
        <dbReference type="ARBA" id="ARBA00023125"/>
    </source>
</evidence>
<keyword evidence="3 5" id="KW-0238">DNA-binding</keyword>
<gene>
    <name evidence="5" type="ordered locus">Desti_2805</name>
</gene>
<dbReference type="SUPFAM" id="SSF47729">
    <property type="entry name" value="IHF-like DNA-binding proteins"/>
    <property type="match status" value="1"/>
</dbReference>
<dbReference type="eggNOG" id="COG0776">
    <property type="taxonomic scope" value="Bacteria"/>
</dbReference>
<keyword evidence="6" id="KW-1185">Reference proteome</keyword>
<dbReference type="Proteomes" id="UP000006055">
    <property type="component" value="Chromosome"/>
</dbReference>
<dbReference type="GO" id="GO:0030261">
    <property type="term" value="P:chromosome condensation"/>
    <property type="evidence" value="ECO:0007669"/>
    <property type="project" value="UniProtKB-KW"/>
</dbReference>
<evidence type="ECO:0000313" key="5">
    <source>
        <dbReference type="EMBL" id="AFM25475.1"/>
    </source>
</evidence>
<sequence length="206" mass="23226">MSSKKIVTDAYQWSYDRYLRDEPELAEIARDMRSKAEEARQIYDARVELRLTREKLARLSGLTPAIIEDLEESDYEGDWAQAMAQVKRALHGLKKRGNLEFKNKGGQKARAGRFTKAELLSQIAIRTKVSPEAVNEVLKSLIEAILEGLKEKGEITIPALGTFTVVKKPARIDTKPQTKTEIETPVSKTPHFKAAKSFQEAIKNAK</sequence>
<evidence type="ECO:0000256" key="1">
    <source>
        <dbReference type="ARBA" id="ARBA00010529"/>
    </source>
</evidence>
<dbReference type="PANTHER" id="PTHR33175:SF3">
    <property type="entry name" value="DNA-BINDING PROTEIN HU-BETA"/>
    <property type="match status" value="1"/>
</dbReference>
<evidence type="ECO:0000256" key="2">
    <source>
        <dbReference type="ARBA" id="ARBA00023067"/>
    </source>
</evidence>
<dbReference type="STRING" id="706587.Desti_2805"/>
<dbReference type="HOGENOM" id="CLU_1330185_0_0_7"/>
<dbReference type="Pfam" id="PF00216">
    <property type="entry name" value="Bac_DNA_binding"/>
    <property type="match status" value="1"/>
</dbReference>
<dbReference type="OrthoDB" id="572992at2"/>